<name>A0A0A9CMD5_ARUDO</name>
<reference evidence="1" key="1">
    <citation type="submission" date="2014-09" db="EMBL/GenBank/DDBJ databases">
        <authorList>
            <person name="Magalhaes I.L.F."/>
            <person name="Oliveira U."/>
            <person name="Santos F.R."/>
            <person name="Vidigal T.H.D.A."/>
            <person name="Brescovit A.D."/>
            <person name="Santos A.J."/>
        </authorList>
    </citation>
    <scope>NUCLEOTIDE SEQUENCE</scope>
    <source>
        <tissue evidence="1">Shoot tissue taken approximately 20 cm above the soil surface</tissue>
    </source>
</reference>
<dbReference type="EMBL" id="GBRH01223345">
    <property type="protein sequence ID" value="JAD74550.1"/>
    <property type="molecule type" value="Transcribed_RNA"/>
</dbReference>
<protein>
    <submittedName>
        <fullName evidence="1">Uncharacterized protein</fullName>
    </submittedName>
</protein>
<dbReference type="AlphaFoldDB" id="A0A0A9CMD5"/>
<reference evidence="1" key="2">
    <citation type="journal article" date="2015" name="Data Brief">
        <title>Shoot transcriptome of the giant reed, Arundo donax.</title>
        <authorList>
            <person name="Barrero R.A."/>
            <person name="Guerrero F.D."/>
            <person name="Moolhuijzen P."/>
            <person name="Goolsby J.A."/>
            <person name="Tidwell J."/>
            <person name="Bellgard S.E."/>
            <person name="Bellgard M.I."/>
        </authorList>
    </citation>
    <scope>NUCLEOTIDE SEQUENCE</scope>
    <source>
        <tissue evidence="1">Shoot tissue taken approximately 20 cm above the soil surface</tissue>
    </source>
</reference>
<sequence>MFVSWNAALRAGDFRLRRGRFAMSRGLMSGVPSGAFGLTNGGGAGNFPATASASHSSMVLPDGALTAAAASCSLLTLTAVERSFGPARGTAEQLPKAA</sequence>
<proteinExistence type="predicted"/>
<evidence type="ECO:0000313" key="1">
    <source>
        <dbReference type="EMBL" id="JAD74550.1"/>
    </source>
</evidence>
<organism evidence="1">
    <name type="scientific">Arundo donax</name>
    <name type="common">Giant reed</name>
    <name type="synonym">Donax arundinaceus</name>
    <dbReference type="NCBI Taxonomy" id="35708"/>
    <lineage>
        <taxon>Eukaryota</taxon>
        <taxon>Viridiplantae</taxon>
        <taxon>Streptophyta</taxon>
        <taxon>Embryophyta</taxon>
        <taxon>Tracheophyta</taxon>
        <taxon>Spermatophyta</taxon>
        <taxon>Magnoliopsida</taxon>
        <taxon>Liliopsida</taxon>
        <taxon>Poales</taxon>
        <taxon>Poaceae</taxon>
        <taxon>PACMAD clade</taxon>
        <taxon>Arundinoideae</taxon>
        <taxon>Arundineae</taxon>
        <taxon>Arundo</taxon>
    </lineage>
</organism>
<accession>A0A0A9CMD5</accession>